<dbReference type="InParanoid" id="A0A7J7D5G8"/>
<name>A0A7J7D5G8_TRIWF</name>
<accession>A0A7J7D5G8</accession>
<proteinExistence type="predicted"/>
<gene>
    <name evidence="1" type="ORF">HS088_TW10G00601</name>
</gene>
<keyword evidence="2" id="KW-1185">Reference proteome</keyword>
<reference evidence="1 2" key="1">
    <citation type="journal article" date="2020" name="Nat. Commun.">
        <title>Genome of Tripterygium wilfordii and identification of cytochrome P450 involved in triptolide biosynthesis.</title>
        <authorList>
            <person name="Tu L."/>
            <person name="Su P."/>
            <person name="Zhang Z."/>
            <person name="Gao L."/>
            <person name="Wang J."/>
            <person name="Hu T."/>
            <person name="Zhou J."/>
            <person name="Zhang Y."/>
            <person name="Zhao Y."/>
            <person name="Liu Y."/>
            <person name="Song Y."/>
            <person name="Tong Y."/>
            <person name="Lu Y."/>
            <person name="Yang J."/>
            <person name="Xu C."/>
            <person name="Jia M."/>
            <person name="Peters R.J."/>
            <person name="Huang L."/>
            <person name="Gao W."/>
        </authorList>
    </citation>
    <scope>NUCLEOTIDE SEQUENCE [LARGE SCALE GENOMIC DNA]</scope>
    <source>
        <strain evidence="2">cv. XIE 37</strain>
        <tissue evidence="1">Leaf</tissue>
    </source>
</reference>
<evidence type="ECO:0000313" key="2">
    <source>
        <dbReference type="Proteomes" id="UP000593562"/>
    </source>
</evidence>
<protein>
    <submittedName>
        <fullName evidence="1">Uncharacterized protein</fullName>
    </submittedName>
</protein>
<sequence length="119" mass="13128">MRYKLGSDGWRSALEQKKEEEKRTFGAIDYDAPVESEKKTISLGAKIEVGVAVVVFGLVFALGDFLPSGSDSPTEETAEVNKKLSKEEKDTLQIRLTQYEQMLTASPKDATALGISKER</sequence>
<comment type="caution">
    <text evidence="1">The sequence shown here is derived from an EMBL/GenBank/DDBJ whole genome shotgun (WGS) entry which is preliminary data.</text>
</comment>
<dbReference type="EMBL" id="JAAARO010000010">
    <property type="protein sequence ID" value="KAF5741597.1"/>
    <property type="molecule type" value="Genomic_DNA"/>
</dbReference>
<dbReference type="Proteomes" id="UP000593562">
    <property type="component" value="Unassembled WGS sequence"/>
</dbReference>
<evidence type="ECO:0000313" key="1">
    <source>
        <dbReference type="EMBL" id="KAF5741597.1"/>
    </source>
</evidence>
<dbReference type="AlphaFoldDB" id="A0A7J7D5G8"/>
<organism evidence="1 2">
    <name type="scientific">Tripterygium wilfordii</name>
    <name type="common">Thunder God vine</name>
    <dbReference type="NCBI Taxonomy" id="458696"/>
    <lineage>
        <taxon>Eukaryota</taxon>
        <taxon>Viridiplantae</taxon>
        <taxon>Streptophyta</taxon>
        <taxon>Embryophyta</taxon>
        <taxon>Tracheophyta</taxon>
        <taxon>Spermatophyta</taxon>
        <taxon>Magnoliopsida</taxon>
        <taxon>eudicotyledons</taxon>
        <taxon>Gunneridae</taxon>
        <taxon>Pentapetalae</taxon>
        <taxon>rosids</taxon>
        <taxon>fabids</taxon>
        <taxon>Celastrales</taxon>
        <taxon>Celastraceae</taxon>
        <taxon>Tripterygium</taxon>
    </lineage>
</organism>